<organism evidence="4 5">
    <name type="scientific">Nocardioides flavescens</name>
    <dbReference type="NCBI Taxonomy" id="2691959"/>
    <lineage>
        <taxon>Bacteria</taxon>
        <taxon>Bacillati</taxon>
        <taxon>Actinomycetota</taxon>
        <taxon>Actinomycetes</taxon>
        <taxon>Propionibacteriales</taxon>
        <taxon>Nocardioidaceae</taxon>
        <taxon>Nocardioides</taxon>
    </lineage>
</organism>
<dbReference type="EMBL" id="WUEK01000003">
    <property type="protein sequence ID" value="MXG89113.1"/>
    <property type="molecule type" value="Genomic_DNA"/>
</dbReference>
<name>A0A6L7EP74_9ACTN</name>
<dbReference type="Proteomes" id="UP000473325">
    <property type="component" value="Unassembled WGS sequence"/>
</dbReference>
<dbReference type="Gene3D" id="2.60.120.200">
    <property type="match status" value="1"/>
</dbReference>
<dbReference type="GO" id="GO:0004553">
    <property type="term" value="F:hydrolase activity, hydrolyzing O-glycosyl compounds"/>
    <property type="evidence" value="ECO:0007669"/>
    <property type="project" value="InterPro"/>
</dbReference>
<accession>A0A6L7EP74</accession>
<keyword evidence="2" id="KW-0732">Signal</keyword>
<feature type="compositionally biased region" description="Polar residues" evidence="1">
    <location>
        <begin position="260"/>
        <end position="271"/>
    </location>
</feature>
<evidence type="ECO:0000313" key="4">
    <source>
        <dbReference type="EMBL" id="MXG89113.1"/>
    </source>
</evidence>
<dbReference type="GO" id="GO:0005975">
    <property type="term" value="P:carbohydrate metabolic process"/>
    <property type="evidence" value="ECO:0007669"/>
    <property type="project" value="InterPro"/>
</dbReference>
<evidence type="ECO:0000259" key="3">
    <source>
        <dbReference type="PROSITE" id="PS51762"/>
    </source>
</evidence>
<dbReference type="RefSeq" id="WP_160876216.1">
    <property type="nucleotide sequence ID" value="NZ_WUEK01000003.1"/>
</dbReference>
<sequence>MFRDWASRTAALASAGALVLTLGAPASTSQALPADPPGPIHAGNTFGWYGNGGLVYDETFVGPLNRKRWHVEGPGKVRNQHGMLTLNTAGRGTVSAQMTIPGRAYGRWETRLRQRQYGNKHTPYRVLTELVPVTDEGEGCGEQNIALNKFTMGGKVVTGYVRSRPTNLFQSKVNRGLGQDQWHVYAVEVTKKRISWFVDSKVIYSETRPAALTGRKFQVRFTMEAVPGKKMTRARMQMDWLRYWTLQAKNERSTKAPEARQTTYTQSCLDK</sequence>
<protein>
    <submittedName>
        <fullName evidence="4">Family 16 glycosylhydrolase</fullName>
    </submittedName>
</protein>
<reference evidence="4 5" key="1">
    <citation type="submission" date="2019-12" db="EMBL/GenBank/DDBJ databases">
        <authorList>
            <person name="Kun Z."/>
        </authorList>
    </citation>
    <scope>NUCLEOTIDE SEQUENCE [LARGE SCALE GENOMIC DNA]</scope>
    <source>
        <strain evidence="4 5">YIM 123512</strain>
    </source>
</reference>
<feature type="signal peptide" evidence="2">
    <location>
        <begin position="1"/>
        <end position="26"/>
    </location>
</feature>
<feature type="region of interest" description="Disordered" evidence="1">
    <location>
        <begin position="252"/>
        <end position="271"/>
    </location>
</feature>
<evidence type="ECO:0000256" key="2">
    <source>
        <dbReference type="SAM" id="SignalP"/>
    </source>
</evidence>
<gene>
    <name evidence="4" type="ORF">GRQ65_06065</name>
</gene>
<feature type="domain" description="GH16" evidence="3">
    <location>
        <begin position="27"/>
        <end position="249"/>
    </location>
</feature>
<dbReference type="InterPro" id="IPR000757">
    <property type="entry name" value="Beta-glucanase-like"/>
</dbReference>
<comment type="caution">
    <text evidence="4">The sequence shown here is derived from an EMBL/GenBank/DDBJ whole genome shotgun (WGS) entry which is preliminary data.</text>
</comment>
<proteinExistence type="predicted"/>
<dbReference type="AlphaFoldDB" id="A0A6L7EP74"/>
<keyword evidence="5" id="KW-1185">Reference proteome</keyword>
<keyword evidence="4" id="KW-0378">Hydrolase</keyword>
<evidence type="ECO:0000313" key="5">
    <source>
        <dbReference type="Proteomes" id="UP000473325"/>
    </source>
</evidence>
<dbReference type="PROSITE" id="PS51762">
    <property type="entry name" value="GH16_2"/>
    <property type="match status" value="1"/>
</dbReference>
<feature type="chain" id="PRO_5039268907" evidence="2">
    <location>
        <begin position="27"/>
        <end position="271"/>
    </location>
</feature>
<dbReference type="InterPro" id="IPR013320">
    <property type="entry name" value="ConA-like_dom_sf"/>
</dbReference>
<evidence type="ECO:0000256" key="1">
    <source>
        <dbReference type="SAM" id="MobiDB-lite"/>
    </source>
</evidence>
<dbReference type="SUPFAM" id="SSF49899">
    <property type="entry name" value="Concanavalin A-like lectins/glucanases"/>
    <property type="match status" value="1"/>
</dbReference>